<accession>A0A2I1GNG2</accession>
<proteinExistence type="predicted"/>
<feature type="domain" description="BTB" evidence="1">
    <location>
        <begin position="3"/>
        <end position="75"/>
    </location>
</feature>
<keyword evidence="3" id="KW-1185">Reference proteome</keyword>
<comment type="caution">
    <text evidence="2">The sequence shown here is derived from an EMBL/GenBank/DDBJ whole genome shotgun (WGS) entry which is preliminary data.</text>
</comment>
<dbReference type="Proteomes" id="UP000234323">
    <property type="component" value="Unassembled WGS sequence"/>
</dbReference>
<sequence length="103" mass="11671">MLYGCRAILAASSEIFDRLLYNGIKENYETQISLHSSEMEVVCIRICSIAHTGSAKEESLTKDNIIEVFTNLLNLSKYKQSVQVENKFITDHQNVAKELEPFG</sequence>
<protein>
    <recommendedName>
        <fullName evidence="1">BTB domain-containing protein</fullName>
    </recommendedName>
</protein>
<dbReference type="InterPro" id="IPR000210">
    <property type="entry name" value="BTB/POZ_dom"/>
</dbReference>
<evidence type="ECO:0000259" key="1">
    <source>
        <dbReference type="Pfam" id="PF00651"/>
    </source>
</evidence>
<gene>
    <name evidence="2" type="ORF">RhiirA4_463704</name>
</gene>
<evidence type="ECO:0000313" key="3">
    <source>
        <dbReference type="Proteomes" id="UP000234323"/>
    </source>
</evidence>
<dbReference type="Pfam" id="PF00651">
    <property type="entry name" value="BTB"/>
    <property type="match status" value="1"/>
</dbReference>
<reference evidence="2 3" key="1">
    <citation type="submission" date="2015-10" db="EMBL/GenBank/DDBJ databases">
        <title>Genome analyses suggest a sexual origin of heterokaryosis in a supposedly ancient asexual fungus.</title>
        <authorList>
            <person name="Ropars J."/>
            <person name="Sedzielewska K."/>
            <person name="Noel J."/>
            <person name="Charron P."/>
            <person name="Farinelli L."/>
            <person name="Marton T."/>
            <person name="Kruger M."/>
            <person name="Pelin A."/>
            <person name="Brachmann A."/>
            <person name="Corradi N."/>
        </authorList>
    </citation>
    <scope>NUCLEOTIDE SEQUENCE [LARGE SCALE GENOMIC DNA]</scope>
    <source>
        <strain evidence="2 3">A4</strain>
    </source>
</reference>
<organism evidence="2 3">
    <name type="scientific">Rhizophagus irregularis</name>
    <dbReference type="NCBI Taxonomy" id="588596"/>
    <lineage>
        <taxon>Eukaryota</taxon>
        <taxon>Fungi</taxon>
        <taxon>Fungi incertae sedis</taxon>
        <taxon>Mucoromycota</taxon>
        <taxon>Glomeromycotina</taxon>
        <taxon>Glomeromycetes</taxon>
        <taxon>Glomerales</taxon>
        <taxon>Glomeraceae</taxon>
        <taxon>Rhizophagus</taxon>
    </lineage>
</organism>
<dbReference type="EMBL" id="LLXI01000613">
    <property type="protein sequence ID" value="PKY48189.1"/>
    <property type="molecule type" value="Genomic_DNA"/>
</dbReference>
<name>A0A2I1GNG2_9GLOM</name>
<evidence type="ECO:0000313" key="2">
    <source>
        <dbReference type="EMBL" id="PKY48189.1"/>
    </source>
</evidence>
<dbReference type="AlphaFoldDB" id="A0A2I1GNG2"/>